<dbReference type="PANTHER" id="PTHR43537:SF5">
    <property type="entry name" value="UXU OPERON TRANSCRIPTIONAL REGULATOR"/>
    <property type="match status" value="1"/>
</dbReference>
<evidence type="ECO:0000313" key="6">
    <source>
        <dbReference type="Proteomes" id="UP000199118"/>
    </source>
</evidence>
<keyword evidence="3" id="KW-0804">Transcription</keyword>
<evidence type="ECO:0000256" key="3">
    <source>
        <dbReference type="ARBA" id="ARBA00023163"/>
    </source>
</evidence>
<protein>
    <submittedName>
        <fullName evidence="5">Transcriptional regulator, GntR family</fullName>
    </submittedName>
</protein>
<gene>
    <name evidence="5" type="ORF">SAMN05444336_1011180</name>
</gene>
<dbReference type="InterPro" id="IPR000524">
    <property type="entry name" value="Tscrpt_reg_HTH_GntR"/>
</dbReference>
<dbReference type="Proteomes" id="UP000199118">
    <property type="component" value="Unassembled WGS sequence"/>
</dbReference>
<dbReference type="RefSeq" id="WP_092680135.1">
    <property type="nucleotide sequence ID" value="NZ_FNMZ01000001.1"/>
</dbReference>
<accession>A0A1H2U0B9</accession>
<dbReference type="OrthoDB" id="8638122at2"/>
<dbReference type="GO" id="GO:0003700">
    <property type="term" value="F:DNA-binding transcription factor activity"/>
    <property type="evidence" value="ECO:0007669"/>
    <property type="project" value="InterPro"/>
</dbReference>
<dbReference type="PRINTS" id="PR00035">
    <property type="entry name" value="HTHGNTR"/>
</dbReference>
<keyword evidence="2" id="KW-0238">DNA-binding</keyword>
<dbReference type="InterPro" id="IPR011711">
    <property type="entry name" value="GntR_C"/>
</dbReference>
<dbReference type="Pfam" id="PF00392">
    <property type="entry name" value="GntR"/>
    <property type="match status" value="1"/>
</dbReference>
<dbReference type="InterPro" id="IPR008920">
    <property type="entry name" value="TF_FadR/GntR_C"/>
</dbReference>
<evidence type="ECO:0000259" key="4">
    <source>
        <dbReference type="PROSITE" id="PS50949"/>
    </source>
</evidence>
<dbReference type="Gene3D" id="1.10.10.10">
    <property type="entry name" value="Winged helix-like DNA-binding domain superfamily/Winged helix DNA-binding domain"/>
    <property type="match status" value="1"/>
</dbReference>
<dbReference type="SUPFAM" id="SSF46785">
    <property type="entry name" value="Winged helix' DNA-binding domain"/>
    <property type="match status" value="1"/>
</dbReference>
<keyword evidence="1" id="KW-0805">Transcription regulation</keyword>
<dbReference type="PROSITE" id="PS50949">
    <property type="entry name" value="HTH_GNTR"/>
    <property type="match status" value="1"/>
</dbReference>
<dbReference type="SMART" id="SM00895">
    <property type="entry name" value="FCD"/>
    <property type="match status" value="1"/>
</dbReference>
<evidence type="ECO:0000256" key="1">
    <source>
        <dbReference type="ARBA" id="ARBA00023015"/>
    </source>
</evidence>
<dbReference type="PANTHER" id="PTHR43537">
    <property type="entry name" value="TRANSCRIPTIONAL REGULATOR, GNTR FAMILY"/>
    <property type="match status" value="1"/>
</dbReference>
<dbReference type="Pfam" id="PF07729">
    <property type="entry name" value="FCD"/>
    <property type="match status" value="1"/>
</dbReference>
<evidence type="ECO:0000256" key="2">
    <source>
        <dbReference type="ARBA" id="ARBA00023125"/>
    </source>
</evidence>
<dbReference type="STRING" id="356660.SAMN05444336_1011180"/>
<keyword evidence="6" id="KW-1185">Reference proteome</keyword>
<dbReference type="SUPFAM" id="SSF48008">
    <property type="entry name" value="GntR ligand-binding domain-like"/>
    <property type="match status" value="1"/>
</dbReference>
<feature type="domain" description="HTH gntR-type" evidence="4">
    <location>
        <begin position="20"/>
        <end position="87"/>
    </location>
</feature>
<evidence type="ECO:0000313" key="5">
    <source>
        <dbReference type="EMBL" id="SDW49675.1"/>
    </source>
</evidence>
<reference evidence="5 6" key="1">
    <citation type="submission" date="2016-10" db="EMBL/GenBank/DDBJ databases">
        <authorList>
            <person name="de Groot N.N."/>
        </authorList>
    </citation>
    <scope>NUCLEOTIDE SEQUENCE [LARGE SCALE GENOMIC DNA]</scope>
    <source>
        <strain evidence="5 6">DSM 17890</strain>
    </source>
</reference>
<dbReference type="CDD" id="cd07377">
    <property type="entry name" value="WHTH_GntR"/>
    <property type="match status" value="1"/>
</dbReference>
<name>A0A1H2U0B9_9RHOB</name>
<dbReference type="SMART" id="SM00345">
    <property type="entry name" value="HTH_GNTR"/>
    <property type="match status" value="1"/>
</dbReference>
<dbReference type="AlphaFoldDB" id="A0A1H2U0B9"/>
<dbReference type="EMBL" id="FNMZ01000001">
    <property type="protein sequence ID" value="SDW49675.1"/>
    <property type="molecule type" value="Genomic_DNA"/>
</dbReference>
<sequence length="236" mass="26096">MLNDDAAAPPSTTFQALQSDDLVTRIADQVVRAIGDGRLRPGAKVAEAKLARELGTSRAPAREALRLLESQGLIVSHPRRGFFVHAYDADELADIYDLREALELHAAETAMARITEADVARLTAQVALLHKLAEAGQAQELVVEDYAFHRMLCEIGGNRRIVKLFDHISTELRAGIAIVGRLYNDPVTLAGTHEPLMEAIRDRDAERLKTELREHLEDARIHVVRLYRDAAEAPGD</sequence>
<organism evidence="5 6">
    <name type="scientific">Albimonas donghaensis</name>
    <dbReference type="NCBI Taxonomy" id="356660"/>
    <lineage>
        <taxon>Bacteria</taxon>
        <taxon>Pseudomonadati</taxon>
        <taxon>Pseudomonadota</taxon>
        <taxon>Alphaproteobacteria</taxon>
        <taxon>Rhodobacterales</taxon>
        <taxon>Paracoccaceae</taxon>
        <taxon>Albimonas</taxon>
    </lineage>
</organism>
<proteinExistence type="predicted"/>
<dbReference type="InterPro" id="IPR036388">
    <property type="entry name" value="WH-like_DNA-bd_sf"/>
</dbReference>
<dbReference type="GO" id="GO:0003677">
    <property type="term" value="F:DNA binding"/>
    <property type="evidence" value="ECO:0007669"/>
    <property type="project" value="UniProtKB-KW"/>
</dbReference>
<dbReference type="Gene3D" id="1.20.120.530">
    <property type="entry name" value="GntR ligand-binding domain-like"/>
    <property type="match status" value="1"/>
</dbReference>
<dbReference type="InterPro" id="IPR036390">
    <property type="entry name" value="WH_DNA-bd_sf"/>
</dbReference>